<keyword evidence="1" id="KW-0802">TPR repeat</keyword>
<dbReference type="SUPFAM" id="SSF52540">
    <property type="entry name" value="P-loop containing nucleoside triphosphate hydrolases"/>
    <property type="match status" value="1"/>
</dbReference>
<feature type="domain" description="Orc1-like AAA ATPase" evidence="3">
    <location>
        <begin position="217"/>
        <end position="365"/>
    </location>
</feature>
<dbReference type="Pfam" id="PF13191">
    <property type="entry name" value="AAA_16"/>
    <property type="match status" value="1"/>
</dbReference>
<dbReference type="SUPFAM" id="SSF48452">
    <property type="entry name" value="TPR-like"/>
    <property type="match status" value="2"/>
</dbReference>
<dbReference type="Pfam" id="PF13424">
    <property type="entry name" value="TPR_12"/>
    <property type="match status" value="1"/>
</dbReference>
<evidence type="ECO:0000256" key="1">
    <source>
        <dbReference type="PROSITE-ProRule" id="PRU00339"/>
    </source>
</evidence>
<dbReference type="InterPro" id="IPR027417">
    <property type="entry name" value="P-loop_NTPase"/>
</dbReference>
<dbReference type="InterPro" id="IPR011990">
    <property type="entry name" value="TPR-like_helical_dom_sf"/>
</dbReference>
<name>A0ABS4D9S0_9CHLR</name>
<organism evidence="4 5">
    <name type="scientific">Candidatus Chloroploca mongolica</name>
    <dbReference type="NCBI Taxonomy" id="2528176"/>
    <lineage>
        <taxon>Bacteria</taxon>
        <taxon>Bacillati</taxon>
        <taxon>Chloroflexota</taxon>
        <taxon>Chloroflexia</taxon>
        <taxon>Chloroflexales</taxon>
        <taxon>Chloroflexineae</taxon>
        <taxon>Oscillochloridaceae</taxon>
        <taxon>Candidatus Chloroploca</taxon>
    </lineage>
</organism>
<evidence type="ECO:0000259" key="3">
    <source>
        <dbReference type="Pfam" id="PF13191"/>
    </source>
</evidence>
<feature type="repeat" description="TPR" evidence="1">
    <location>
        <begin position="723"/>
        <end position="756"/>
    </location>
</feature>
<keyword evidence="2" id="KW-0175">Coiled coil</keyword>
<dbReference type="InterPro" id="IPR019734">
    <property type="entry name" value="TPR_rpt"/>
</dbReference>
<comment type="caution">
    <text evidence="4">The sequence shown here is derived from an EMBL/GenBank/DDBJ whole genome shotgun (WGS) entry which is preliminary data.</text>
</comment>
<protein>
    <submittedName>
        <fullName evidence="4">Tetratricopeptide repeat protein</fullName>
    </submittedName>
</protein>
<sequence length="861" mass="97018">MMAGFFADLLANALGELLADLFGETLNQRAERRALQRALVAAVSSAEQQFASTYAEHDPELVQALLYQTRFSDLPSVRAALRDLLARPFHDPHGAVDVLRRSFTDVLPERFDRTRVDAMMAAFLAALGREVLYIPQLRELYALSFQKISAESSRATAEHTAATAHQLAVLNDGFRELQEGLRLIAARPDPHLLSTSRPLLPERQRPWHNLPQRTYPEFIGRLDELEQLARLMLPHPRSRHFVITIDGIGGVGKSALALELAYGYRKHYHSIPEEERFAAIVWVSAKRTLLTASGIQQRRQSFNTLDDLFREVATVLEQPSIVQAPLHERRSLVEHALAAQRTLLIVDNLETVDDDELLSFLRELPDPTKALLTTRHRIDIAYALRLTGMPRADALKLMQVEGAAKGVQLTAPAMDDLERRTGGVPLAIQWSIGLMSMGLSVEAVLRRLGQGQSDIARFCFAESVERIRGRDAHRLLLALALFERSVSRTMLGDVAGLANDPVGRDEGLAELLRLSLVNQKGDRFSLLPLTHAFAREELATIPYLEQELREGWITFLLSISRPYAELHHLQPSAAQLILDGQHLENLARWAEQVERIDLVLALFPALMVYLDVVGRWGDILRLADQMIDYTQLLGDERLLPLILCGKSWIESQQGQHEAARRSIEQALDVSARRGEVVWQVESLGRYVQIVRREGDLTRAEELLSEAVQLIERLPEDVAAHTRSDLMFERGKIARDRGDYQLARQIFTEAQRIFPLDDELSPFNPERAWGIAGNLGFVLHQLGELDEAAQLYERSLAYFRQFGGRGYLATLLVRLADLELQCDQLRQAEAHAREALDVGRQLGLVQEQQQAEAILHVLERTS</sequence>
<evidence type="ECO:0000313" key="5">
    <source>
        <dbReference type="Proteomes" id="UP001193081"/>
    </source>
</evidence>
<dbReference type="EMBL" id="SIJK02000016">
    <property type="protein sequence ID" value="MBP1466187.1"/>
    <property type="molecule type" value="Genomic_DNA"/>
</dbReference>
<dbReference type="Proteomes" id="UP001193081">
    <property type="component" value="Unassembled WGS sequence"/>
</dbReference>
<reference evidence="4 5" key="1">
    <citation type="submission" date="2021-03" db="EMBL/GenBank/DDBJ databases">
        <authorList>
            <person name="Grouzdev D.S."/>
        </authorList>
    </citation>
    <scope>NUCLEOTIDE SEQUENCE [LARGE SCALE GENOMIC DNA]</scope>
    <source>
        <strain evidence="4 5">M50-1</strain>
    </source>
</reference>
<proteinExistence type="predicted"/>
<dbReference type="RefSeq" id="WP_135478192.1">
    <property type="nucleotide sequence ID" value="NZ_SIJK02000016.1"/>
</dbReference>
<dbReference type="SMART" id="SM00028">
    <property type="entry name" value="TPR"/>
    <property type="match status" value="4"/>
</dbReference>
<dbReference type="Gene3D" id="3.40.50.300">
    <property type="entry name" value="P-loop containing nucleotide triphosphate hydrolases"/>
    <property type="match status" value="1"/>
</dbReference>
<dbReference type="PANTHER" id="PTHR47691">
    <property type="entry name" value="REGULATOR-RELATED"/>
    <property type="match status" value="1"/>
</dbReference>
<accession>A0ABS4D9S0</accession>
<dbReference type="PANTHER" id="PTHR47691:SF3">
    <property type="entry name" value="HTH-TYPE TRANSCRIPTIONAL REGULATOR RV0890C-RELATED"/>
    <property type="match status" value="1"/>
</dbReference>
<dbReference type="Gene3D" id="1.25.40.10">
    <property type="entry name" value="Tetratricopeptide repeat domain"/>
    <property type="match status" value="1"/>
</dbReference>
<dbReference type="PROSITE" id="PS50005">
    <property type="entry name" value="TPR"/>
    <property type="match status" value="1"/>
</dbReference>
<evidence type="ECO:0000256" key="2">
    <source>
        <dbReference type="SAM" id="Coils"/>
    </source>
</evidence>
<dbReference type="InterPro" id="IPR041664">
    <property type="entry name" value="AAA_16"/>
</dbReference>
<keyword evidence="5" id="KW-1185">Reference proteome</keyword>
<evidence type="ECO:0000313" key="4">
    <source>
        <dbReference type="EMBL" id="MBP1466187.1"/>
    </source>
</evidence>
<feature type="coiled-coil region" evidence="2">
    <location>
        <begin position="807"/>
        <end position="834"/>
    </location>
</feature>
<gene>
    <name evidence="4" type="ORF">EYB53_010765</name>
</gene>